<proteinExistence type="predicted"/>
<dbReference type="EMBL" id="JAWWNJ010000027">
    <property type="protein sequence ID" value="KAK7029164.1"/>
    <property type="molecule type" value="Genomic_DNA"/>
</dbReference>
<comment type="caution">
    <text evidence="3">The sequence shown here is derived from an EMBL/GenBank/DDBJ whole genome shotgun (WGS) entry which is preliminary data.</text>
</comment>
<evidence type="ECO:0000313" key="3">
    <source>
        <dbReference type="EMBL" id="KAK7029164.1"/>
    </source>
</evidence>
<dbReference type="Proteomes" id="UP001362999">
    <property type="component" value="Unassembled WGS sequence"/>
</dbReference>
<feature type="region of interest" description="Disordered" evidence="1">
    <location>
        <begin position="28"/>
        <end position="83"/>
    </location>
</feature>
<evidence type="ECO:0000259" key="2">
    <source>
        <dbReference type="Pfam" id="PF20231"/>
    </source>
</evidence>
<name>A0AAW0BSF5_9AGAR</name>
<reference evidence="3 4" key="1">
    <citation type="journal article" date="2024" name="J Genomics">
        <title>Draft genome sequencing and assembly of Favolaschia claudopus CIRM-BRFM 2984 isolated from oak limbs.</title>
        <authorList>
            <person name="Navarro D."/>
            <person name="Drula E."/>
            <person name="Chaduli D."/>
            <person name="Cazenave R."/>
            <person name="Ahrendt S."/>
            <person name="Wang J."/>
            <person name="Lipzen A."/>
            <person name="Daum C."/>
            <person name="Barry K."/>
            <person name="Grigoriev I.V."/>
            <person name="Favel A."/>
            <person name="Rosso M.N."/>
            <person name="Martin F."/>
        </authorList>
    </citation>
    <scope>NUCLEOTIDE SEQUENCE [LARGE SCALE GENOMIC DNA]</scope>
    <source>
        <strain evidence="3 4">CIRM-BRFM 2984</strain>
    </source>
</reference>
<dbReference type="AlphaFoldDB" id="A0AAW0BSF5"/>
<accession>A0AAW0BSF5</accession>
<feature type="domain" description="DUF6589" evidence="2">
    <location>
        <begin position="384"/>
        <end position="787"/>
    </location>
</feature>
<keyword evidence="4" id="KW-1185">Reference proteome</keyword>
<dbReference type="Pfam" id="PF20231">
    <property type="entry name" value="DUF6589"/>
    <property type="match status" value="1"/>
</dbReference>
<sequence>MSRNYALRWKYEQLDSEFSDGFDVDDAATTIGAQSSPREPDLPDLDLPEDVPFLELGSDDLRDQDTEDHDYKPGPARAPKRSDEQKVVEVLGFMKSKFERLSLRLFIDTLFTSTNGSITNYTSMYFGGGGAQHLMEIGIGDRWKHDTELSNCIIGKASEICGREASHLTDQASKGPYYHDAEFLRVKASEVRVEMLQSFHMRALLERYERTMPHLQQLLKAVIGKTEAKHESSRDPDMGRTMLTSMLLNLRSRLTSYHPMINSLMLWDNRAPKKLVKVLNRYGFCCSHPVLNEAITHLTKDSNQLAIRVANDPAKLLLLPYDNFNWMKHAWETSTSHGSVTHDQVSALLVAFHLPPGSPPETAQRLADVIRFAETAGKRHQLPPHQSLSEILPSQLDQSVFLRNSMLHIAHILVEGVQDWSHHQSSIPVFADPFALPAEKTEEYFLPTYDQEQSSTRGNMLVMEHYFKDVLAMPATIFEERFGFLLGDRLTTARARAAQDQRALDRSENRLDHLSSFAMLSGVMHICMNMISNLGKNYWGGADADDVSLATLLRLLPNRNEINVRKIDFYAWLRFLDVVLRALVMKAAMSVLGLNSPEKLGQNITHDGFLSLCSRISSNFLMPSIDRLEAEGVKTVTGSTRSGHAVLLMHDLMTLREMRHAIKHGHPERMERMLKYWAPMYYAGGGYNYANELMELLHNLNHDWPADISPILRSGILMLMNNAGKASSFKETDIRVEQFNGSIKSHAHGVNARPALLEKITPALGHVQNLTDHICVELGIDIENKHHAKVRQEKDVGILLKHFCASKIFDFTADMPSQHSVIDLYRTGLQRLAGVDGGHAKHLRRHLLRLRTRHLNNPVAGEATELHDLERELLLDSDRPYIFLDEEEDDAVNT</sequence>
<feature type="compositionally biased region" description="Basic and acidic residues" evidence="1">
    <location>
        <begin position="59"/>
        <end position="72"/>
    </location>
</feature>
<evidence type="ECO:0000256" key="1">
    <source>
        <dbReference type="SAM" id="MobiDB-lite"/>
    </source>
</evidence>
<evidence type="ECO:0000313" key="4">
    <source>
        <dbReference type="Proteomes" id="UP001362999"/>
    </source>
</evidence>
<protein>
    <recommendedName>
        <fullName evidence="2">DUF6589 domain-containing protein</fullName>
    </recommendedName>
</protein>
<gene>
    <name evidence="3" type="ORF">R3P38DRAFT_2524755</name>
</gene>
<dbReference type="InterPro" id="IPR046496">
    <property type="entry name" value="DUF6589"/>
</dbReference>
<organism evidence="3 4">
    <name type="scientific">Favolaschia claudopus</name>
    <dbReference type="NCBI Taxonomy" id="2862362"/>
    <lineage>
        <taxon>Eukaryota</taxon>
        <taxon>Fungi</taxon>
        <taxon>Dikarya</taxon>
        <taxon>Basidiomycota</taxon>
        <taxon>Agaricomycotina</taxon>
        <taxon>Agaricomycetes</taxon>
        <taxon>Agaricomycetidae</taxon>
        <taxon>Agaricales</taxon>
        <taxon>Marasmiineae</taxon>
        <taxon>Mycenaceae</taxon>
        <taxon>Favolaschia</taxon>
    </lineage>
</organism>